<accession>A0A4V1ZGV0</accession>
<proteinExistence type="inferred from homology"/>
<evidence type="ECO:0000256" key="1">
    <source>
        <dbReference type="ARBA" id="ARBA00011073"/>
    </source>
</evidence>
<evidence type="ECO:0000256" key="6">
    <source>
        <dbReference type="SAM" id="SignalP"/>
    </source>
</evidence>
<keyword evidence="3 5" id="KW-0378">Hydrolase</keyword>
<dbReference type="EMBL" id="SDWW01000051">
    <property type="protein sequence ID" value="RYV49814.1"/>
    <property type="molecule type" value="Genomic_DNA"/>
</dbReference>
<keyword evidence="4 5" id="KW-0720">Serine protease</keyword>
<dbReference type="PANTHER" id="PTHR43806:SF11">
    <property type="entry name" value="CEREVISIN-RELATED"/>
    <property type="match status" value="1"/>
</dbReference>
<feature type="active site" description="Charge relay system" evidence="5">
    <location>
        <position position="347"/>
    </location>
</feature>
<keyword evidence="9" id="KW-1185">Reference proteome</keyword>
<evidence type="ECO:0000256" key="2">
    <source>
        <dbReference type="ARBA" id="ARBA00022670"/>
    </source>
</evidence>
<dbReference type="PANTHER" id="PTHR43806">
    <property type="entry name" value="PEPTIDASE S8"/>
    <property type="match status" value="1"/>
</dbReference>
<evidence type="ECO:0000256" key="5">
    <source>
        <dbReference type="PROSITE-ProRule" id="PRU01240"/>
    </source>
</evidence>
<comment type="similarity">
    <text evidence="1 5">Belongs to the peptidase S8 family.</text>
</comment>
<dbReference type="Gene3D" id="3.40.50.200">
    <property type="entry name" value="Peptidase S8/S53 domain"/>
    <property type="match status" value="1"/>
</dbReference>
<dbReference type="GO" id="GO:0006508">
    <property type="term" value="P:proteolysis"/>
    <property type="evidence" value="ECO:0007669"/>
    <property type="project" value="UniProtKB-KW"/>
</dbReference>
<dbReference type="PROSITE" id="PS51257">
    <property type="entry name" value="PROKAR_LIPOPROTEIN"/>
    <property type="match status" value="1"/>
</dbReference>
<gene>
    <name evidence="8" type="ORF">EUA98_16770</name>
</gene>
<sequence length="501" mass="51622">MEMKLAAMPIAASLALAIAACLSPAAAGSQPVVADRDQSAAVGAMLSQSWGVGAKDRGNAGPTTTAAWDARSDLGSMYALAASSGAESAWRADGAGITGLGVTVAVIDTGISPVRGLNAAGKVVNGPDLSAEGSSKATRYVDSFGHGTNMAGIIAGNDSSAATGVQGAAAPFRGIAPDAQLLNMKVASGDGAVDVSSVIAAVDWVVAHRSDDGMNVRVINLSSGVSTSAPYTVDPLAEAVERAWAAGIVVVAAAGNDGGTADLTMPAADPYVIAVGSSDNQGTSALADDLLSTFTNPGTAVRGPDLLAPGKSVVSLRVPGSTVDQEHPEGLVAGDTAGRYFRGTGTSQAAAVVSGAVALLLQATPSLTPDQVKYVLEASAEPMPAESNPARGAGQVNIERALSLPTPSATTALQSWTAAAPIGSIAAAIIATATTTAWHWSAWHWSAWHWSAWHWSAWHWSAWHWSAWHWSAWHWSAWHWSAWHWSAWHWSAWHWSAWHWS</sequence>
<feature type="active site" description="Charge relay system" evidence="5">
    <location>
        <position position="108"/>
    </location>
</feature>
<dbReference type="Proteomes" id="UP000293764">
    <property type="component" value="Unassembled WGS sequence"/>
</dbReference>
<dbReference type="SUPFAM" id="SSF52743">
    <property type="entry name" value="Subtilisin-like"/>
    <property type="match status" value="1"/>
</dbReference>
<evidence type="ECO:0000256" key="3">
    <source>
        <dbReference type="ARBA" id="ARBA00022801"/>
    </source>
</evidence>
<feature type="domain" description="Peptidase S8/S53" evidence="7">
    <location>
        <begin position="101"/>
        <end position="383"/>
    </location>
</feature>
<dbReference type="PRINTS" id="PR00723">
    <property type="entry name" value="SUBTILISIN"/>
</dbReference>
<protein>
    <submittedName>
        <fullName evidence="8">Peptidase S8 and S53 subtilisin kexin sedolisin</fullName>
    </submittedName>
</protein>
<organism evidence="8 9">
    <name type="scientific">Pengzhenrongella frigida</name>
    <dbReference type="NCBI Taxonomy" id="1259133"/>
    <lineage>
        <taxon>Bacteria</taxon>
        <taxon>Bacillati</taxon>
        <taxon>Actinomycetota</taxon>
        <taxon>Actinomycetes</taxon>
        <taxon>Micrococcales</taxon>
        <taxon>Pengzhenrongella</taxon>
    </lineage>
</organism>
<dbReference type="AlphaFoldDB" id="A0A4V1ZGV0"/>
<feature type="signal peptide" evidence="6">
    <location>
        <begin position="1"/>
        <end position="27"/>
    </location>
</feature>
<dbReference type="OrthoDB" id="3644449at2"/>
<dbReference type="InterPro" id="IPR036852">
    <property type="entry name" value="Peptidase_S8/S53_dom_sf"/>
</dbReference>
<keyword evidence="6" id="KW-0732">Signal</keyword>
<feature type="active site" description="Charge relay system" evidence="5">
    <location>
        <position position="146"/>
    </location>
</feature>
<reference evidence="8 9" key="1">
    <citation type="submission" date="2019-01" db="EMBL/GenBank/DDBJ databases">
        <title>Novel species of Cellulomonas.</title>
        <authorList>
            <person name="Liu Q."/>
            <person name="Xin Y.-H."/>
        </authorList>
    </citation>
    <scope>NUCLEOTIDE SEQUENCE [LARGE SCALE GENOMIC DNA]</scope>
    <source>
        <strain evidence="8 9">HLT2-17</strain>
    </source>
</reference>
<evidence type="ECO:0000313" key="9">
    <source>
        <dbReference type="Proteomes" id="UP000293764"/>
    </source>
</evidence>
<evidence type="ECO:0000313" key="8">
    <source>
        <dbReference type="EMBL" id="RYV49814.1"/>
    </source>
</evidence>
<feature type="chain" id="PRO_5020370542" evidence="6">
    <location>
        <begin position="28"/>
        <end position="501"/>
    </location>
</feature>
<dbReference type="InterPro" id="IPR050131">
    <property type="entry name" value="Peptidase_S8_subtilisin-like"/>
</dbReference>
<dbReference type="PROSITE" id="PS51892">
    <property type="entry name" value="SUBTILASE"/>
    <property type="match status" value="1"/>
</dbReference>
<comment type="caution">
    <text evidence="8">The sequence shown here is derived from an EMBL/GenBank/DDBJ whole genome shotgun (WGS) entry which is preliminary data.</text>
</comment>
<dbReference type="InterPro" id="IPR000209">
    <property type="entry name" value="Peptidase_S8/S53_dom"/>
</dbReference>
<evidence type="ECO:0000259" key="7">
    <source>
        <dbReference type="Pfam" id="PF00082"/>
    </source>
</evidence>
<name>A0A4V1ZGV0_9MICO</name>
<dbReference type="Pfam" id="PF00082">
    <property type="entry name" value="Peptidase_S8"/>
    <property type="match status" value="1"/>
</dbReference>
<evidence type="ECO:0000256" key="4">
    <source>
        <dbReference type="ARBA" id="ARBA00022825"/>
    </source>
</evidence>
<dbReference type="GO" id="GO:0004252">
    <property type="term" value="F:serine-type endopeptidase activity"/>
    <property type="evidence" value="ECO:0007669"/>
    <property type="project" value="UniProtKB-UniRule"/>
</dbReference>
<keyword evidence="2 5" id="KW-0645">Protease</keyword>
<dbReference type="InterPro" id="IPR015500">
    <property type="entry name" value="Peptidase_S8_subtilisin-rel"/>
</dbReference>